<comment type="similarity">
    <text evidence="9">Belongs to the cytochrome P450 family.</text>
</comment>
<dbReference type="Proteomes" id="UP000285146">
    <property type="component" value="Unassembled WGS sequence"/>
</dbReference>
<comment type="caution">
    <text evidence="10">The sequence shown here is derived from an EMBL/GenBank/DDBJ whole genome shotgun (WGS) entry which is preliminary data.</text>
</comment>
<comment type="cofactor">
    <cofactor evidence="1 8">
        <name>heme</name>
        <dbReference type="ChEBI" id="CHEBI:30413"/>
    </cofactor>
</comment>
<reference evidence="10 11" key="1">
    <citation type="submission" date="2015-09" db="EMBL/GenBank/DDBJ databases">
        <title>Host preference determinants of Valsa canker pathogens revealed by comparative genomics.</title>
        <authorList>
            <person name="Yin Z."/>
            <person name="Huang L."/>
        </authorList>
    </citation>
    <scope>NUCLEOTIDE SEQUENCE [LARGE SCALE GENOMIC DNA]</scope>
    <source>
        <strain evidence="10 11">SXYLt</strain>
    </source>
</reference>
<evidence type="ECO:0000256" key="7">
    <source>
        <dbReference type="ARBA" id="ARBA00023033"/>
    </source>
</evidence>
<dbReference type="GO" id="GO:0004497">
    <property type="term" value="F:monooxygenase activity"/>
    <property type="evidence" value="ECO:0007669"/>
    <property type="project" value="UniProtKB-KW"/>
</dbReference>
<keyword evidence="7 9" id="KW-0503">Monooxygenase</keyword>
<dbReference type="InterPro" id="IPR050121">
    <property type="entry name" value="Cytochrome_P450_monoxygenase"/>
</dbReference>
<dbReference type="Pfam" id="PF00067">
    <property type="entry name" value="p450"/>
    <property type="match status" value="1"/>
</dbReference>
<dbReference type="GO" id="GO:0020037">
    <property type="term" value="F:heme binding"/>
    <property type="evidence" value="ECO:0007669"/>
    <property type="project" value="InterPro"/>
</dbReference>
<keyword evidence="5 9" id="KW-0560">Oxidoreductase</keyword>
<protein>
    <submittedName>
        <fullName evidence="10">Uncharacterized protein</fullName>
    </submittedName>
</protein>
<evidence type="ECO:0000313" key="11">
    <source>
        <dbReference type="Proteomes" id="UP000285146"/>
    </source>
</evidence>
<evidence type="ECO:0000313" key="10">
    <source>
        <dbReference type="EMBL" id="ROV88367.1"/>
    </source>
</evidence>
<dbReference type="CDD" id="cd11051">
    <property type="entry name" value="CYP59-like"/>
    <property type="match status" value="1"/>
</dbReference>
<dbReference type="GO" id="GO:0005506">
    <property type="term" value="F:iron ion binding"/>
    <property type="evidence" value="ECO:0007669"/>
    <property type="project" value="InterPro"/>
</dbReference>
<dbReference type="PANTHER" id="PTHR24305">
    <property type="entry name" value="CYTOCHROME P450"/>
    <property type="match status" value="1"/>
</dbReference>
<organism evidence="10 11">
    <name type="scientific">Cytospora leucostoma</name>
    <dbReference type="NCBI Taxonomy" id="1230097"/>
    <lineage>
        <taxon>Eukaryota</taxon>
        <taxon>Fungi</taxon>
        <taxon>Dikarya</taxon>
        <taxon>Ascomycota</taxon>
        <taxon>Pezizomycotina</taxon>
        <taxon>Sordariomycetes</taxon>
        <taxon>Sordariomycetidae</taxon>
        <taxon>Diaporthales</taxon>
        <taxon>Cytosporaceae</taxon>
        <taxon>Cytospora</taxon>
    </lineage>
</organism>
<sequence>MAFAAIKPLFTKGVTLIVGIIVTRFIYRGYIRRTRVRGLKAQGLPVLPHSLLFGHLPIFADFRNAHPLDVNVYEFHTWLAENCEKYFPGLDYLPPVVYLDLWPISDSLAMVTDPVVASQFTVAQSLPKIGLVKKFIEPLTSCHDILCTDGQAWKTWRSRFNPGFSQRNLTAILPEVIEEANVFVESLKEMAGKDGTWGSVFQLEKKTTNLTFDIICRAALDIRLHEQTSESGSVLKHALLDQLHLMGIMQNAARGHIVGRMPWQNAAVIRNNRIIRDYLLPQIQKKLEPNTVNTQKKTIIDLAIKHVRTDEPDASKQGPTPEFVDRLIANLKIFLFAGHDTTASTICFMTHLLQDNPSCLEKLRAEHDAVLGPEVDKAAQTLATTPHLLHSLPYTLAVIKETLRLYPLAATVRESYPGFCLTATESSVTYPMEGFGLWLSAPGLQRHPQYWSRPNDFLPERWTEVTDISPHSTTNAWVPFSLGPRNCIGMELALIELKLVLVLTARSFEFEEAWEEWDIERGSKATPSDTVKGQRLYQVGTGIVHPKDGMPVHVRFRK</sequence>
<dbReference type="InterPro" id="IPR002401">
    <property type="entry name" value="Cyt_P450_E_grp-I"/>
</dbReference>
<accession>A0A423VBP6</accession>
<dbReference type="GO" id="GO:0016705">
    <property type="term" value="F:oxidoreductase activity, acting on paired donors, with incorporation or reduction of molecular oxygen"/>
    <property type="evidence" value="ECO:0007669"/>
    <property type="project" value="InterPro"/>
</dbReference>
<keyword evidence="6 8" id="KW-0408">Iron</keyword>
<evidence type="ECO:0000256" key="4">
    <source>
        <dbReference type="ARBA" id="ARBA00022723"/>
    </source>
</evidence>
<dbReference type="InterPro" id="IPR036396">
    <property type="entry name" value="Cyt_P450_sf"/>
</dbReference>
<dbReference type="PRINTS" id="PR00463">
    <property type="entry name" value="EP450I"/>
</dbReference>
<keyword evidence="11" id="KW-1185">Reference proteome</keyword>
<evidence type="ECO:0000256" key="5">
    <source>
        <dbReference type="ARBA" id="ARBA00023002"/>
    </source>
</evidence>
<dbReference type="PRINTS" id="PR00385">
    <property type="entry name" value="P450"/>
</dbReference>
<dbReference type="SUPFAM" id="SSF48264">
    <property type="entry name" value="Cytochrome P450"/>
    <property type="match status" value="1"/>
</dbReference>
<dbReference type="InParanoid" id="A0A423VBP6"/>
<dbReference type="STRING" id="1230097.A0A423VBP6"/>
<gene>
    <name evidence="10" type="ORF">VPNG_10272</name>
</gene>
<evidence type="ECO:0000256" key="1">
    <source>
        <dbReference type="ARBA" id="ARBA00001971"/>
    </source>
</evidence>
<evidence type="ECO:0000256" key="6">
    <source>
        <dbReference type="ARBA" id="ARBA00023004"/>
    </source>
</evidence>
<evidence type="ECO:0000256" key="8">
    <source>
        <dbReference type="PIRSR" id="PIRSR602401-1"/>
    </source>
</evidence>
<keyword evidence="4 8" id="KW-0479">Metal-binding</keyword>
<evidence type="ECO:0000256" key="2">
    <source>
        <dbReference type="ARBA" id="ARBA00005179"/>
    </source>
</evidence>
<proteinExistence type="inferred from homology"/>
<keyword evidence="3 8" id="KW-0349">Heme</keyword>
<dbReference type="AlphaFoldDB" id="A0A423VBP6"/>
<dbReference type="PANTHER" id="PTHR24305:SF107">
    <property type="entry name" value="P450, PUTATIVE (EUROFUNG)-RELATED"/>
    <property type="match status" value="1"/>
</dbReference>
<comment type="pathway">
    <text evidence="2">Secondary metabolite biosynthesis.</text>
</comment>
<name>A0A423VBP6_9PEZI</name>
<dbReference type="Gene3D" id="1.10.630.10">
    <property type="entry name" value="Cytochrome P450"/>
    <property type="match status" value="1"/>
</dbReference>
<dbReference type="OrthoDB" id="10029320at2759"/>
<dbReference type="InterPro" id="IPR001128">
    <property type="entry name" value="Cyt_P450"/>
</dbReference>
<evidence type="ECO:0000256" key="9">
    <source>
        <dbReference type="RuleBase" id="RU000461"/>
    </source>
</evidence>
<dbReference type="InterPro" id="IPR017972">
    <property type="entry name" value="Cyt_P450_CS"/>
</dbReference>
<evidence type="ECO:0000256" key="3">
    <source>
        <dbReference type="ARBA" id="ARBA00022617"/>
    </source>
</evidence>
<dbReference type="EMBL" id="LKEB01000120">
    <property type="protein sequence ID" value="ROV88367.1"/>
    <property type="molecule type" value="Genomic_DNA"/>
</dbReference>
<feature type="binding site" description="axial binding residue" evidence="8">
    <location>
        <position position="487"/>
    </location>
    <ligand>
        <name>heme</name>
        <dbReference type="ChEBI" id="CHEBI:30413"/>
    </ligand>
    <ligandPart>
        <name>Fe</name>
        <dbReference type="ChEBI" id="CHEBI:18248"/>
    </ligandPart>
</feature>
<dbReference type="PROSITE" id="PS00086">
    <property type="entry name" value="CYTOCHROME_P450"/>
    <property type="match status" value="1"/>
</dbReference>